<evidence type="ECO:0000256" key="1">
    <source>
        <dbReference type="ARBA" id="ARBA00022729"/>
    </source>
</evidence>
<gene>
    <name evidence="4" type="ORF">BMT55_04430</name>
</gene>
<dbReference type="PROSITE" id="PS51257">
    <property type="entry name" value="PROKAR_LIPOPROTEIN"/>
    <property type="match status" value="1"/>
</dbReference>
<evidence type="ECO:0000313" key="4">
    <source>
        <dbReference type="EMBL" id="PNP94015.1"/>
    </source>
</evidence>
<accession>A0ABX4XS97</accession>
<dbReference type="InterPro" id="IPR029050">
    <property type="entry name" value="Immunoprotect_excell_Ig-like"/>
</dbReference>
<reference evidence="4 5" key="1">
    <citation type="submission" date="2016-11" db="EMBL/GenBank/DDBJ databases">
        <title>Whole Genome Sequence of Listeria newyorkensis.</title>
        <authorList>
            <person name="Frink S."/>
            <person name="Morales C."/>
            <person name="Kiang D."/>
        </authorList>
    </citation>
    <scope>NUCLEOTIDE SEQUENCE [LARGE SCALE GENOMIC DNA]</scope>
    <source>
        <strain evidence="4 5">F1604011-044</strain>
    </source>
</reference>
<dbReference type="Proteomes" id="UP000236500">
    <property type="component" value="Unassembled WGS sequence"/>
</dbReference>
<name>A0ABX4XS97_9LIST</name>
<feature type="signal peptide" evidence="2">
    <location>
        <begin position="1"/>
        <end position="21"/>
    </location>
</feature>
<feature type="chain" id="PRO_5046640414" description="DUF4352 domain-containing protein" evidence="2">
    <location>
        <begin position="22"/>
        <end position="159"/>
    </location>
</feature>
<sequence>MKRFKPILLLFLSVIFITACANESVTVPKETQQTQASFPKDNKVNVSSLDMTVGAIKNAEKDIPKGDKLGGNKLVKLEVTVKNITEYSIPIAASTFRVLDSSGKYHANYAVEGELGQLIPGNKEIKGTVYFAIPKERVIEKVIYDDQVRSAFYEWKVEK</sequence>
<dbReference type="RefSeq" id="WP_036092953.1">
    <property type="nucleotide sequence ID" value="NZ_BJEY01000014.1"/>
</dbReference>
<organism evidence="4 5">
    <name type="scientific">Listeria newyorkensis</name>
    <dbReference type="NCBI Taxonomy" id="1497681"/>
    <lineage>
        <taxon>Bacteria</taxon>
        <taxon>Bacillati</taxon>
        <taxon>Bacillota</taxon>
        <taxon>Bacilli</taxon>
        <taxon>Bacillales</taxon>
        <taxon>Listeriaceae</taxon>
        <taxon>Listeria</taxon>
    </lineage>
</organism>
<evidence type="ECO:0000256" key="2">
    <source>
        <dbReference type="SAM" id="SignalP"/>
    </source>
</evidence>
<dbReference type="EMBL" id="MPDH01000003">
    <property type="protein sequence ID" value="PNP94015.1"/>
    <property type="molecule type" value="Genomic_DNA"/>
</dbReference>
<proteinExistence type="predicted"/>
<comment type="caution">
    <text evidence="4">The sequence shown here is derived from an EMBL/GenBank/DDBJ whole genome shotgun (WGS) entry which is preliminary data.</text>
</comment>
<keyword evidence="1 2" id="KW-0732">Signal</keyword>
<protein>
    <recommendedName>
        <fullName evidence="3">DUF4352 domain-containing protein</fullName>
    </recommendedName>
</protein>
<dbReference type="Pfam" id="PF11611">
    <property type="entry name" value="DUF4352"/>
    <property type="match status" value="1"/>
</dbReference>
<dbReference type="Gene3D" id="2.60.40.1240">
    <property type="match status" value="1"/>
</dbReference>
<dbReference type="InterPro" id="IPR029051">
    <property type="entry name" value="DUF4352"/>
</dbReference>
<feature type="domain" description="DUF4352" evidence="3">
    <location>
        <begin position="41"/>
        <end position="148"/>
    </location>
</feature>
<keyword evidence="5" id="KW-1185">Reference proteome</keyword>
<evidence type="ECO:0000313" key="5">
    <source>
        <dbReference type="Proteomes" id="UP000236500"/>
    </source>
</evidence>
<evidence type="ECO:0000259" key="3">
    <source>
        <dbReference type="Pfam" id="PF11611"/>
    </source>
</evidence>